<proteinExistence type="predicted"/>
<comment type="catalytic activity">
    <reaction evidence="7">
        <text>L-lysyl-[lipoyl-carrier protein] + (R)-lipoate + ATP = N(6)-[(R)-lipoyl]-L-lysyl-[lipoyl-carrier protein] + AMP + diphosphate + H(+)</text>
        <dbReference type="Rhea" id="RHEA:49288"/>
        <dbReference type="Rhea" id="RHEA-COMP:10500"/>
        <dbReference type="Rhea" id="RHEA-COMP:10502"/>
        <dbReference type="ChEBI" id="CHEBI:15378"/>
        <dbReference type="ChEBI" id="CHEBI:29969"/>
        <dbReference type="ChEBI" id="CHEBI:30616"/>
        <dbReference type="ChEBI" id="CHEBI:33019"/>
        <dbReference type="ChEBI" id="CHEBI:83088"/>
        <dbReference type="ChEBI" id="CHEBI:83099"/>
        <dbReference type="ChEBI" id="CHEBI:456215"/>
        <dbReference type="EC" id="6.3.1.20"/>
    </reaction>
</comment>
<dbReference type="Proteomes" id="UP000515960">
    <property type="component" value="Chromosome"/>
</dbReference>
<dbReference type="PANTHER" id="PTHR12561:SF3">
    <property type="entry name" value="LIPOYLTRANSFERASE 1, MITOCHONDRIAL"/>
    <property type="match status" value="1"/>
</dbReference>
<keyword evidence="5" id="KW-0547">Nucleotide-binding</keyword>
<dbReference type="Pfam" id="PF10437">
    <property type="entry name" value="Lip_prot_lig_C"/>
    <property type="match status" value="1"/>
</dbReference>
<gene>
    <name evidence="9" type="ORF">H8790_00980</name>
</gene>
<dbReference type="AlphaFoldDB" id="A0A7G9B528"/>
<feature type="domain" description="BPL/LPL catalytic" evidence="8">
    <location>
        <begin position="29"/>
        <end position="215"/>
    </location>
</feature>
<dbReference type="InterPro" id="IPR045864">
    <property type="entry name" value="aa-tRNA-synth_II/BPL/LPL"/>
</dbReference>
<reference evidence="9 10" key="1">
    <citation type="submission" date="2020-08" db="EMBL/GenBank/DDBJ databases">
        <authorList>
            <person name="Liu C."/>
            <person name="Sun Q."/>
        </authorList>
    </citation>
    <scope>NUCLEOTIDE SEQUENCE [LARGE SCALE GENOMIC DNA]</scope>
    <source>
        <strain evidence="9 10">NSJ-62</strain>
    </source>
</reference>
<evidence type="ECO:0000256" key="5">
    <source>
        <dbReference type="ARBA" id="ARBA00022741"/>
    </source>
</evidence>
<evidence type="ECO:0000313" key="9">
    <source>
        <dbReference type="EMBL" id="QNL44659.1"/>
    </source>
</evidence>
<dbReference type="NCBIfam" id="TIGR00545">
    <property type="entry name" value="lipoyltrans"/>
    <property type="match status" value="1"/>
</dbReference>
<evidence type="ECO:0000256" key="3">
    <source>
        <dbReference type="ARBA" id="ARBA00012367"/>
    </source>
</evidence>
<accession>A0A7G9B528</accession>
<dbReference type="EC" id="6.3.1.20" evidence="3"/>
<evidence type="ECO:0000313" key="10">
    <source>
        <dbReference type="Proteomes" id="UP000515960"/>
    </source>
</evidence>
<dbReference type="InterPro" id="IPR004562">
    <property type="entry name" value="LipoylTrfase_LipoateP_Ligase"/>
</dbReference>
<organism evidence="9 10">
    <name type="scientific">Oscillibacter hominis</name>
    <dbReference type="NCBI Taxonomy" id="2763056"/>
    <lineage>
        <taxon>Bacteria</taxon>
        <taxon>Bacillati</taxon>
        <taxon>Bacillota</taxon>
        <taxon>Clostridia</taxon>
        <taxon>Eubacteriales</taxon>
        <taxon>Oscillospiraceae</taxon>
        <taxon>Oscillibacter</taxon>
    </lineage>
</organism>
<comment type="pathway">
    <text evidence="2">Protein modification; protein lipoylation via exogenous pathway; protein N(6)-(lipoyl)lysine from lipoate: step 1/2.</text>
</comment>
<dbReference type="RefSeq" id="WP_187333245.1">
    <property type="nucleotide sequence ID" value="NZ_CP060490.1"/>
</dbReference>
<dbReference type="KEGG" id="ohi:H8790_00980"/>
<dbReference type="GO" id="GO:0016979">
    <property type="term" value="F:lipoate-protein ligase activity"/>
    <property type="evidence" value="ECO:0007669"/>
    <property type="project" value="UniProtKB-EC"/>
</dbReference>
<name>A0A7G9B528_9FIRM</name>
<dbReference type="Gene3D" id="3.30.930.10">
    <property type="entry name" value="Bira Bifunctional Protein, Domain 2"/>
    <property type="match status" value="1"/>
</dbReference>
<dbReference type="CDD" id="cd16443">
    <property type="entry name" value="LplA"/>
    <property type="match status" value="1"/>
</dbReference>
<dbReference type="GO" id="GO:0009249">
    <property type="term" value="P:protein lipoylation"/>
    <property type="evidence" value="ECO:0007669"/>
    <property type="project" value="InterPro"/>
</dbReference>
<sequence length="339" mass="38034">MSDVTRYIETHSENPAYNLALEEYVLTHRTDGNYLMLWQNDNTIVIGQNQNAEAEINRAFVEKHGIHVVRRTTGGGAVYHDLGNLNYSFITDAAENDRMAQRFTAPVVRALRELGVEAEASGRNDILAEGKKVSGTAQRLTGGRILHHGTLLFDANPGMVAGALNADPLKFQSKSAKSVRSRIGNIRPMLKKDMTLREFWDYLKGALAAGGLEDAALTEEELAEVRRLKETKYDTWEWNFGASPRYGLENRRKWDGGILEVRLAVEQGHIAHVVFYGDFLALCPLDGLRQALCGVPFRREDVAAVLDRFPLGRCFGGIAREEILDTIFDLRKIEKEEMK</sequence>
<dbReference type="SUPFAM" id="SSF55681">
    <property type="entry name" value="Class II aaRS and biotin synthetases"/>
    <property type="match status" value="1"/>
</dbReference>
<dbReference type="PANTHER" id="PTHR12561">
    <property type="entry name" value="LIPOATE-PROTEIN LIGASE"/>
    <property type="match status" value="1"/>
</dbReference>
<evidence type="ECO:0000256" key="6">
    <source>
        <dbReference type="ARBA" id="ARBA00022840"/>
    </source>
</evidence>
<dbReference type="SUPFAM" id="SSF82649">
    <property type="entry name" value="SufE/NifU"/>
    <property type="match status" value="1"/>
</dbReference>
<comment type="pathway">
    <text evidence="1">Protein modification; protein lipoylation via exogenous pathway; protein N(6)-(lipoyl)lysine from lipoate: step 2/2.</text>
</comment>
<dbReference type="InterPro" id="IPR004143">
    <property type="entry name" value="BPL_LPL_catalytic"/>
</dbReference>
<protein>
    <recommendedName>
        <fullName evidence="3">lipoate--protein ligase</fullName>
        <ecNumber evidence="3">6.3.1.20</ecNumber>
    </recommendedName>
</protein>
<dbReference type="Pfam" id="PF21948">
    <property type="entry name" value="LplA-B_cat"/>
    <property type="match status" value="1"/>
</dbReference>
<dbReference type="GO" id="GO:0017118">
    <property type="term" value="F:lipoyltransferase activity"/>
    <property type="evidence" value="ECO:0007669"/>
    <property type="project" value="TreeGrafter"/>
</dbReference>
<dbReference type="EMBL" id="CP060490">
    <property type="protein sequence ID" value="QNL44659.1"/>
    <property type="molecule type" value="Genomic_DNA"/>
</dbReference>
<evidence type="ECO:0000256" key="7">
    <source>
        <dbReference type="ARBA" id="ARBA00048037"/>
    </source>
</evidence>
<dbReference type="UniPathway" id="UPA00537">
    <property type="reaction ID" value="UER00594"/>
</dbReference>
<evidence type="ECO:0000256" key="2">
    <source>
        <dbReference type="ARBA" id="ARBA00005124"/>
    </source>
</evidence>
<dbReference type="GO" id="GO:0005737">
    <property type="term" value="C:cytoplasm"/>
    <property type="evidence" value="ECO:0007669"/>
    <property type="project" value="TreeGrafter"/>
</dbReference>
<evidence type="ECO:0000259" key="8">
    <source>
        <dbReference type="PROSITE" id="PS51733"/>
    </source>
</evidence>
<dbReference type="InterPro" id="IPR019491">
    <property type="entry name" value="Lipoate_protein_ligase_C"/>
</dbReference>
<dbReference type="PROSITE" id="PS51733">
    <property type="entry name" value="BPL_LPL_CATALYTIC"/>
    <property type="match status" value="1"/>
</dbReference>
<keyword evidence="6" id="KW-0067">ATP-binding</keyword>
<dbReference type="Gene3D" id="3.30.390.50">
    <property type="entry name" value="CO dehydrogenase flavoprotein, C-terminal domain"/>
    <property type="match status" value="1"/>
</dbReference>
<keyword evidence="4 9" id="KW-0436">Ligase</keyword>
<dbReference type="GO" id="GO:0005524">
    <property type="term" value="F:ATP binding"/>
    <property type="evidence" value="ECO:0007669"/>
    <property type="project" value="UniProtKB-KW"/>
</dbReference>
<evidence type="ECO:0000256" key="4">
    <source>
        <dbReference type="ARBA" id="ARBA00022598"/>
    </source>
</evidence>
<keyword evidence="10" id="KW-1185">Reference proteome</keyword>
<evidence type="ECO:0000256" key="1">
    <source>
        <dbReference type="ARBA" id="ARBA00005085"/>
    </source>
</evidence>